<dbReference type="PANTHER" id="PTHR34861:SF10">
    <property type="entry name" value="CYCLASE"/>
    <property type="match status" value="1"/>
</dbReference>
<dbReference type="EMBL" id="BNJG01000002">
    <property type="protein sequence ID" value="GHO55746.1"/>
    <property type="molecule type" value="Genomic_DNA"/>
</dbReference>
<dbReference type="PANTHER" id="PTHR34861">
    <property type="match status" value="1"/>
</dbReference>
<dbReference type="Gene3D" id="3.50.30.50">
    <property type="entry name" value="Putative cyclase"/>
    <property type="match status" value="1"/>
</dbReference>
<organism evidence="1 2">
    <name type="scientific">Ktedonobacter robiniae</name>
    <dbReference type="NCBI Taxonomy" id="2778365"/>
    <lineage>
        <taxon>Bacteria</taxon>
        <taxon>Bacillati</taxon>
        <taxon>Chloroflexota</taxon>
        <taxon>Ktedonobacteria</taxon>
        <taxon>Ktedonobacterales</taxon>
        <taxon>Ktedonobacteraceae</taxon>
        <taxon>Ktedonobacter</taxon>
    </lineage>
</organism>
<gene>
    <name evidence="1" type="ORF">KSB_42210</name>
</gene>
<evidence type="ECO:0000313" key="1">
    <source>
        <dbReference type="EMBL" id="GHO55746.1"/>
    </source>
</evidence>
<comment type="caution">
    <text evidence="1">The sequence shown here is derived from an EMBL/GenBank/DDBJ whole genome shotgun (WGS) entry which is preliminary data.</text>
</comment>
<evidence type="ECO:0000313" key="2">
    <source>
        <dbReference type="Proteomes" id="UP000654345"/>
    </source>
</evidence>
<sequence length="270" mass="30043">MDNEPFFDFFTRTQIYDLEQPRSSEAPLLPLLVPGFTYTLHRRHEEGTGDPRTAASGFLATTDHAGTHIDALSHVAENLCLHGGEKVTYRIQTPTGFTRMGAETIAPIFCRGVLLDVAGYRGVEWISADQPVTRQEVEAVCLHQQVTLHEGDVALIRTENGARWHNPSDYLSSGGVRADASQWFADQQVRAVGADHLSWDTDGRIDPEWGMSLPGHVILLVRHGIYIMENLFLEDLARDQVYEFLFVCLPLKIQGATGSPIRPVAIVPRV</sequence>
<proteinExistence type="predicted"/>
<name>A0ABQ3USI1_9CHLR</name>
<dbReference type="SUPFAM" id="SSF102198">
    <property type="entry name" value="Putative cyclase"/>
    <property type="match status" value="1"/>
</dbReference>
<protein>
    <submittedName>
        <fullName evidence="1">Cyclase</fullName>
    </submittedName>
</protein>
<reference evidence="1 2" key="1">
    <citation type="journal article" date="2021" name="Int. J. Syst. Evol. Microbiol.">
        <title>Reticulibacter mediterranei gen. nov., sp. nov., within the new family Reticulibacteraceae fam. nov., and Ktedonospora formicarum gen. nov., sp. nov., Ktedonobacter robiniae sp. nov., Dictyobacter formicarum sp. nov. and Dictyobacter arantiisoli sp. nov., belonging to the class Ktedonobacteria.</title>
        <authorList>
            <person name="Yabe S."/>
            <person name="Zheng Y."/>
            <person name="Wang C.M."/>
            <person name="Sakai Y."/>
            <person name="Abe K."/>
            <person name="Yokota A."/>
            <person name="Donadio S."/>
            <person name="Cavaletti L."/>
            <person name="Monciardini P."/>
        </authorList>
    </citation>
    <scope>NUCLEOTIDE SEQUENCE [LARGE SCALE GENOMIC DNA]</scope>
    <source>
        <strain evidence="1 2">SOSP1-30</strain>
    </source>
</reference>
<accession>A0ABQ3USI1</accession>
<dbReference type="RefSeq" id="WP_201372403.1">
    <property type="nucleotide sequence ID" value="NZ_BNJG01000002.1"/>
</dbReference>
<dbReference type="InterPro" id="IPR007325">
    <property type="entry name" value="KFase/CYL"/>
</dbReference>
<dbReference type="InterPro" id="IPR037175">
    <property type="entry name" value="KFase_sf"/>
</dbReference>
<dbReference type="Pfam" id="PF04199">
    <property type="entry name" value="Cyclase"/>
    <property type="match status" value="1"/>
</dbReference>
<dbReference type="Proteomes" id="UP000654345">
    <property type="component" value="Unassembled WGS sequence"/>
</dbReference>
<keyword evidence="2" id="KW-1185">Reference proteome</keyword>